<dbReference type="Proteomes" id="UP000232693">
    <property type="component" value="Chromosome"/>
</dbReference>
<evidence type="ECO:0000313" key="1">
    <source>
        <dbReference type="EMBL" id="AUD80007.1"/>
    </source>
</evidence>
<accession>A0A2K9AF08</accession>
<organism evidence="1 2">
    <name type="scientific">Kangiella profundi</name>
    <dbReference type="NCBI Taxonomy" id="1561924"/>
    <lineage>
        <taxon>Bacteria</taxon>
        <taxon>Pseudomonadati</taxon>
        <taxon>Pseudomonadota</taxon>
        <taxon>Gammaproteobacteria</taxon>
        <taxon>Kangiellales</taxon>
        <taxon>Kangiellaceae</taxon>
        <taxon>Kangiella</taxon>
    </lineage>
</organism>
<gene>
    <name evidence="1" type="ORF">CW740_12385</name>
</gene>
<dbReference type="RefSeq" id="WP_106647926.1">
    <property type="nucleotide sequence ID" value="NZ_BMGO01000001.1"/>
</dbReference>
<dbReference type="KEGG" id="kpd:CW740_12385"/>
<protein>
    <submittedName>
        <fullName evidence="1">Uncharacterized protein</fullName>
    </submittedName>
</protein>
<evidence type="ECO:0000313" key="2">
    <source>
        <dbReference type="Proteomes" id="UP000232693"/>
    </source>
</evidence>
<sequence length="423" mass="47955">MKIFIRLFIFLLIAAALAYGYIWYKNKQIIDEAFTSLRTFTSASYDSTFVSADGKSVTRGIKLTFPGTSTDASIEEIQVGTGNLIDSFKFIRSIESGMWAEDPNTLVFKIKNFQFPLTSDLDSTSAFASSSESDLLTEMQLAGCSNKNSVSISDLNEMGYSQISLDLDTSINIDPNLNQAKFTIYASARDYGSYQIEFLLDNFTQNSFASKLKNVTMVLNNDGYVNRLNEYCADLVGISKEEYQQRHMDYLQHVLYNQSIYLSEEFFTQYAEYVENPRSIKISSYPDNSMDPFQLMSMSPQLMLSSLNMTVTINDHEIRQLFGARPNPEDLPALDEPVKVVDDSIETVQGLTLQDTDPSLLAKYINYQAYFDYRGKSYKGTIESVEGSVARINTQVSAGNYLQMPFRISEIRNLQVRREYQAD</sequence>
<proteinExistence type="predicted"/>
<keyword evidence="2" id="KW-1185">Reference proteome</keyword>
<dbReference type="AlphaFoldDB" id="A0A2K9AF08"/>
<dbReference type="OrthoDB" id="6189658at2"/>
<name>A0A2K9AF08_9GAMM</name>
<dbReference type="EMBL" id="CP025120">
    <property type="protein sequence ID" value="AUD80007.1"/>
    <property type="molecule type" value="Genomic_DNA"/>
</dbReference>
<reference evidence="1 2" key="1">
    <citation type="submission" date="2017-12" db="EMBL/GenBank/DDBJ databases">
        <title>Kangiella profundi FT102 completed genome.</title>
        <authorList>
            <person name="Xu J."/>
            <person name="Wang J."/>
            <person name="Lu Y."/>
        </authorList>
    </citation>
    <scope>NUCLEOTIDE SEQUENCE [LARGE SCALE GENOMIC DNA]</scope>
    <source>
        <strain evidence="1 2">FT102</strain>
    </source>
</reference>